<dbReference type="GeneID" id="39582324"/>
<keyword evidence="3" id="KW-1185">Reference proteome</keyword>
<proteinExistence type="predicted"/>
<organism evidence="2 3">
    <name type="scientific">Sodiomyces alkalinus (strain CBS 110278 / VKM F-3762 / F11)</name>
    <name type="common">Alkaliphilic filamentous fungus</name>
    <dbReference type="NCBI Taxonomy" id="1314773"/>
    <lineage>
        <taxon>Eukaryota</taxon>
        <taxon>Fungi</taxon>
        <taxon>Dikarya</taxon>
        <taxon>Ascomycota</taxon>
        <taxon>Pezizomycotina</taxon>
        <taxon>Sordariomycetes</taxon>
        <taxon>Hypocreomycetidae</taxon>
        <taxon>Glomerellales</taxon>
        <taxon>Plectosphaerellaceae</taxon>
        <taxon>Sodiomyces</taxon>
    </lineage>
</organism>
<dbReference type="Proteomes" id="UP000272025">
    <property type="component" value="Unassembled WGS sequence"/>
</dbReference>
<keyword evidence="1" id="KW-0812">Transmembrane</keyword>
<sequence>MRIEHCPVSASQRRPLISSDKGTWPLAGMPSVMKCYQDYLDQLHMSILGYATTDLVIILVLQWMNLHPRTS</sequence>
<dbReference type="EMBL" id="ML119051">
    <property type="protein sequence ID" value="ROT43488.1"/>
    <property type="molecule type" value="Genomic_DNA"/>
</dbReference>
<accession>A0A3N2QA04</accession>
<keyword evidence="1" id="KW-1133">Transmembrane helix</keyword>
<feature type="transmembrane region" description="Helical" evidence="1">
    <location>
        <begin position="47"/>
        <end position="66"/>
    </location>
</feature>
<protein>
    <submittedName>
        <fullName evidence="2">Uncharacterized protein</fullName>
    </submittedName>
</protein>
<evidence type="ECO:0000256" key="1">
    <source>
        <dbReference type="SAM" id="Phobius"/>
    </source>
</evidence>
<name>A0A3N2QA04_SODAK</name>
<keyword evidence="1" id="KW-0472">Membrane</keyword>
<dbReference type="RefSeq" id="XP_028471294.1">
    <property type="nucleotide sequence ID" value="XM_028613846.1"/>
</dbReference>
<evidence type="ECO:0000313" key="3">
    <source>
        <dbReference type="Proteomes" id="UP000272025"/>
    </source>
</evidence>
<evidence type="ECO:0000313" key="2">
    <source>
        <dbReference type="EMBL" id="ROT43488.1"/>
    </source>
</evidence>
<reference evidence="2 3" key="1">
    <citation type="journal article" date="2018" name="Mol. Ecol.">
        <title>The obligate alkalophilic soda-lake fungus Sodiomyces alkalinus has shifted to a protein diet.</title>
        <authorList>
            <person name="Grum-Grzhimaylo A.A."/>
            <person name="Falkoski D.L."/>
            <person name="van den Heuvel J."/>
            <person name="Valero-Jimenez C.A."/>
            <person name="Min B."/>
            <person name="Choi I.G."/>
            <person name="Lipzen A."/>
            <person name="Daum C.G."/>
            <person name="Aanen D.K."/>
            <person name="Tsang A."/>
            <person name="Henrissat B."/>
            <person name="Bilanenko E.N."/>
            <person name="de Vries R.P."/>
            <person name="van Kan J.A.L."/>
            <person name="Grigoriev I.V."/>
            <person name="Debets A.J.M."/>
        </authorList>
    </citation>
    <scope>NUCLEOTIDE SEQUENCE [LARGE SCALE GENOMIC DNA]</scope>
    <source>
        <strain evidence="2 3">F11</strain>
    </source>
</reference>
<dbReference type="AlphaFoldDB" id="A0A3N2QA04"/>
<gene>
    <name evidence="2" type="ORF">SODALDRAFT_355699</name>
</gene>